<keyword evidence="3" id="KW-1185">Reference proteome</keyword>
<reference evidence="2 3" key="1">
    <citation type="submission" date="2018-06" db="EMBL/GenBank/DDBJ databases">
        <title>Genomic Encyclopedia of Type Strains, Phase I: the one thousand microbial genomes (KMG-I) project.</title>
        <authorList>
            <person name="Kyrpides N."/>
        </authorList>
    </citation>
    <scope>NUCLEOTIDE SEQUENCE [LARGE SCALE GENOMIC DNA]</scope>
    <source>
        <strain evidence="2 3">DSM 19573</strain>
    </source>
</reference>
<name>A0A318XJB2_9FIRM</name>
<feature type="transmembrane region" description="Helical" evidence="1">
    <location>
        <begin position="300"/>
        <end position="320"/>
    </location>
</feature>
<dbReference type="RefSeq" id="WP_110462491.1">
    <property type="nucleotide sequence ID" value="NZ_QKMR01000014.1"/>
</dbReference>
<feature type="transmembrane region" description="Helical" evidence="1">
    <location>
        <begin position="118"/>
        <end position="139"/>
    </location>
</feature>
<protein>
    <recommendedName>
        <fullName evidence="4">Signal peptidase I</fullName>
    </recommendedName>
</protein>
<evidence type="ECO:0008006" key="4">
    <source>
        <dbReference type="Google" id="ProtNLM"/>
    </source>
</evidence>
<accession>A0A318XJB2</accession>
<comment type="caution">
    <text evidence="2">The sequence shown here is derived from an EMBL/GenBank/DDBJ whole genome shotgun (WGS) entry which is preliminary data.</text>
</comment>
<gene>
    <name evidence="2" type="ORF">LY28_02477</name>
</gene>
<proteinExistence type="predicted"/>
<feature type="transmembrane region" description="Helical" evidence="1">
    <location>
        <begin position="184"/>
        <end position="207"/>
    </location>
</feature>
<keyword evidence="1" id="KW-0472">Membrane</keyword>
<keyword evidence="1" id="KW-1133">Transmembrane helix</keyword>
<evidence type="ECO:0000313" key="2">
    <source>
        <dbReference type="EMBL" id="PYG87094.1"/>
    </source>
</evidence>
<feature type="transmembrane region" description="Helical" evidence="1">
    <location>
        <begin position="64"/>
        <end position="84"/>
    </location>
</feature>
<evidence type="ECO:0000256" key="1">
    <source>
        <dbReference type="SAM" id="Phobius"/>
    </source>
</evidence>
<evidence type="ECO:0000313" key="3">
    <source>
        <dbReference type="Proteomes" id="UP000248132"/>
    </source>
</evidence>
<organism evidence="2 3">
    <name type="scientific">Ruminiclostridium sufflavum DSM 19573</name>
    <dbReference type="NCBI Taxonomy" id="1121337"/>
    <lineage>
        <taxon>Bacteria</taxon>
        <taxon>Bacillati</taxon>
        <taxon>Bacillota</taxon>
        <taxon>Clostridia</taxon>
        <taxon>Eubacteriales</taxon>
        <taxon>Oscillospiraceae</taxon>
        <taxon>Ruminiclostridium</taxon>
    </lineage>
</organism>
<dbReference type="Proteomes" id="UP000248132">
    <property type="component" value="Unassembled WGS sequence"/>
</dbReference>
<feature type="transmembrane region" description="Helical" evidence="1">
    <location>
        <begin position="151"/>
        <end position="177"/>
    </location>
</feature>
<feature type="transmembrane region" description="Helical" evidence="1">
    <location>
        <begin position="424"/>
        <end position="452"/>
    </location>
</feature>
<keyword evidence="1" id="KW-0812">Transmembrane</keyword>
<dbReference type="OrthoDB" id="1650552at2"/>
<feature type="transmembrane region" description="Helical" evidence="1">
    <location>
        <begin position="27"/>
        <end position="44"/>
    </location>
</feature>
<dbReference type="EMBL" id="QKMR01000014">
    <property type="protein sequence ID" value="PYG87094.1"/>
    <property type="molecule type" value="Genomic_DNA"/>
</dbReference>
<sequence length="468" mass="53886">MIYDKSIFKKELKASYFEHSISVKKRMGYSLFLALLSFADHFVLRTLEQSVLSDAAPKYISPSSFSTISIYIDIFYFFYIFYLATNYHFLTFDEIRNNKWYIPIKFGFSPLRMIFTKLYTRLITIFFVYGLGYVIILFLTSFLKYALLFEYLVPLFILGLIDLFFIVIVTMTSSLYFKKGIISNYVMASSAILIAILKYITGYYAVIGDKSRFKSINILSEFSVYVTILFFISIVCIFIIFIRGKRNAKYYSFSFYELDYDFPDNVSIASGPETNYKKLITQEFDAAAGLRIITKVINSLLAAVIIIFIIFNALVLFISVSTAKKEVPIFNIIPYIFKSDTMQPVIMYNDLAFFSTNIAVEPIKGDIVIYKAKEEVNVGRVKSIQNETAVVDIDNYPSDSEGKNYSETIRKSQIYGKYAGRSRWLGLLILFANSTVGRLLLLLIPVILLFYYKPILEVINFIINNGLS</sequence>
<feature type="transmembrane region" description="Helical" evidence="1">
    <location>
        <begin position="222"/>
        <end position="242"/>
    </location>
</feature>
<dbReference type="AlphaFoldDB" id="A0A318XJB2"/>